<keyword evidence="8" id="KW-0675">Receptor</keyword>
<dbReference type="Gene3D" id="2.60.120.430">
    <property type="entry name" value="Galactose-binding lectin"/>
    <property type="match status" value="1"/>
</dbReference>
<feature type="transmembrane region" description="Helical" evidence="10">
    <location>
        <begin position="28"/>
        <end position="50"/>
    </location>
</feature>
<keyword evidence="5" id="KW-0677">Repeat</keyword>
<comment type="subcellular location">
    <subcellularLocation>
        <location evidence="1">Membrane</location>
        <topology evidence="1">Single-pass membrane protein</topology>
    </subcellularLocation>
</comment>
<dbReference type="Pfam" id="PF00560">
    <property type="entry name" value="LRR_1"/>
    <property type="match status" value="1"/>
</dbReference>
<dbReference type="PANTHER" id="PTHR45631:SF45">
    <property type="entry name" value="LEUCINE-RICH REPEAT (LRR) FAMILY PROTEIN"/>
    <property type="match status" value="1"/>
</dbReference>
<keyword evidence="6 10" id="KW-1133">Transmembrane helix</keyword>
<dbReference type="GO" id="GO:0016020">
    <property type="term" value="C:membrane"/>
    <property type="evidence" value="ECO:0007669"/>
    <property type="project" value="UniProtKB-SubCell"/>
</dbReference>
<accession>A0AAN7KM68</accession>
<evidence type="ECO:0000256" key="5">
    <source>
        <dbReference type="ARBA" id="ARBA00022737"/>
    </source>
</evidence>
<dbReference type="SUPFAM" id="SSF52058">
    <property type="entry name" value="L domain-like"/>
    <property type="match status" value="1"/>
</dbReference>
<keyword evidence="13" id="KW-1185">Reference proteome</keyword>
<feature type="compositionally biased region" description="Polar residues" evidence="9">
    <location>
        <begin position="685"/>
        <end position="694"/>
    </location>
</feature>
<name>A0AAN7KM68_TRANT</name>
<evidence type="ECO:0000256" key="7">
    <source>
        <dbReference type="ARBA" id="ARBA00023136"/>
    </source>
</evidence>
<evidence type="ECO:0000256" key="3">
    <source>
        <dbReference type="ARBA" id="ARBA00022692"/>
    </source>
</evidence>
<proteinExistence type="predicted"/>
<evidence type="ECO:0000313" key="12">
    <source>
        <dbReference type="EMBL" id="KAK4769167.1"/>
    </source>
</evidence>
<keyword evidence="4" id="KW-0732">Signal</keyword>
<feature type="region of interest" description="Disordered" evidence="9">
    <location>
        <begin position="683"/>
        <end position="746"/>
    </location>
</feature>
<dbReference type="InterPro" id="IPR024788">
    <property type="entry name" value="Malectin-like_Carb-bd_dom"/>
</dbReference>
<dbReference type="AlphaFoldDB" id="A0AAN7KM68"/>
<dbReference type="InterPro" id="IPR001611">
    <property type="entry name" value="Leu-rich_rpt"/>
</dbReference>
<feature type="transmembrane region" description="Helical" evidence="10">
    <location>
        <begin position="83"/>
        <end position="101"/>
    </location>
</feature>
<dbReference type="Gene3D" id="3.80.10.10">
    <property type="entry name" value="Ribonuclease Inhibitor"/>
    <property type="match status" value="1"/>
</dbReference>
<protein>
    <recommendedName>
        <fullName evidence="11">Malectin-like domain-containing protein</fullName>
    </recommendedName>
</protein>
<evidence type="ECO:0000256" key="6">
    <source>
        <dbReference type="ARBA" id="ARBA00022989"/>
    </source>
</evidence>
<evidence type="ECO:0000256" key="1">
    <source>
        <dbReference type="ARBA" id="ARBA00004167"/>
    </source>
</evidence>
<sequence length="871" mass="96614">MHRVEVTRTQVVRSVRNQQLCSKNRREILFYLRIIAIAKGILLFPLGWFIDMQQQQPSVAALCSIFLSSGGGILAGRTEEMSALLFLLWLVSISFLSVNSLPAPRGFLISCGASNSTASGDLTYVPDDEFTEVGNKTTISASNVMPILRDLRFFPDKSAKKYCYAVPVVKGSKYLVRTSYYYGGFDGGTTPPIFDQIIDGTMWGTVDTTEDYSNGLASYYELVVAAMGKYMSVCLARNSATVSDPFISLLEVEYLDDSVYNSTDFKNYALGLVSRATFGNNNYTISYPEDQYNRLWHPFKDDNPAVESKSSVKMSSFWNMPPAKAFSTAITTSRGKTLKVQWPRGSLPESLYYVSLYFQDTRTESPYSWRVFDILVNGKKFYSDLNVTAHGVIVFAAQWPLSGQTKIEMTPKDGIPVGPLINAGEVFQLLPLGGRTLTRDVMVMDDLAQTLDKLPSDWYGDPCLPKDHSWTGVTCSNGKLARIIAMNFTGMGLSGSLPSSLGNLTAMTHLWLGDNKLSGKIPDMGTMKGLTTLHLENNQFEGPVPKWLGELPRIQEIFLQNNKLTGGIPKNLQNRTGLNIHLPFGHGSHHRHNLNAPTSPTGSSHLDNFCETNWSKQKSISSVPFNWEEKPGVPKRRATQDDFKFEFSGQLDMRVSASADELFDCGKIRPLKLPPRLQVGFGANESVSSNTSPRTPRIRFSPTKKPAQSKDFDPIAKALEETRKTEPSDEHTIKHNSPPVSHLSSLSSVSSSKGYREWSLKDFLLFRSAQEGRGTGQNPLRKNPTLLRKLAIATAAEDAKNCSFRSIDSAGFSRQSKLSLPAHKFHYTANRADSEGMSKKNLLPYKQGLFGCLGINTVTNELTRSAIGFKR</sequence>
<dbReference type="EMBL" id="JAXQNO010000021">
    <property type="protein sequence ID" value="KAK4769167.1"/>
    <property type="molecule type" value="Genomic_DNA"/>
</dbReference>
<evidence type="ECO:0000256" key="2">
    <source>
        <dbReference type="ARBA" id="ARBA00022614"/>
    </source>
</evidence>
<dbReference type="InterPro" id="IPR032675">
    <property type="entry name" value="LRR_dom_sf"/>
</dbReference>
<evidence type="ECO:0000313" key="13">
    <source>
        <dbReference type="Proteomes" id="UP001346149"/>
    </source>
</evidence>
<comment type="caution">
    <text evidence="12">The sequence shown here is derived from an EMBL/GenBank/DDBJ whole genome shotgun (WGS) entry which is preliminary data.</text>
</comment>
<feature type="compositionally biased region" description="Basic and acidic residues" evidence="9">
    <location>
        <begin position="708"/>
        <end position="733"/>
    </location>
</feature>
<evidence type="ECO:0000256" key="10">
    <source>
        <dbReference type="SAM" id="Phobius"/>
    </source>
</evidence>
<evidence type="ECO:0000256" key="4">
    <source>
        <dbReference type="ARBA" id="ARBA00022729"/>
    </source>
</evidence>
<gene>
    <name evidence="12" type="ORF">SAY86_027317</name>
</gene>
<reference evidence="12 13" key="1">
    <citation type="journal article" date="2023" name="Hortic Res">
        <title>Pangenome of water caltrop reveals structural variations and asymmetric subgenome divergence after allopolyploidization.</title>
        <authorList>
            <person name="Zhang X."/>
            <person name="Chen Y."/>
            <person name="Wang L."/>
            <person name="Yuan Y."/>
            <person name="Fang M."/>
            <person name="Shi L."/>
            <person name="Lu R."/>
            <person name="Comes H.P."/>
            <person name="Ma Y."/>
            <person name="Chen Y."/>
            <person name="Huang G."/>
            <person name="Zhou Y."/>
            <person name="Zheng Z."/>
            <person name="Qiu Y."/>
        </authorList>
    </citation>
    <scope>NUCLEOTIDE SEQUENCE [LARGE SCALE GENOMIC DNA]</scope>
    <source>
        <strain evidence="12">F231</strain>
    </source>
</reference>
<keyword evidence="7 10" id="KW-0472">Membrane</keyword>
<evidence type="ECO:0000256" key="9">
    <source>
        <dbReference type="SAM" id="MobiDB-lite"/>
    </source>
</evidence>
<evidence type="ECO:0000256" key="8">
    <source>
        <dbReference type="ARBA" id="ARBA00023170"/>
    </source>
</evidence>
<dbReference type="Pfam" id="PF12819">
    <property type="entry name" value="Malectin_like"/>
    <property type="match status" value="1"/>
</dbReference>
<keyword evidence="2" id="KW-0433">Leucine-rich repeat</keyword>
<feature type="domain" description="Malectin-like" evidence="11">
    <location>
        <begin position="109"/>
        <end position="428"/>
    </location>
</feature>
<dbReference type="FunFam" id="3.80.10.10:FF:000129">
    <property type="entry name" value="Leucine-rich repeat receptor-like kinase"/>
    <property type="match status" value="1"/>
</dbReference>
<keyword evidence="3 10" id="KW-0812">Transmembrane</keyword>
<feature type="transmembrane region" description="Helical" evidence="10">
    <location>
        <begin position="56"/>
        <end position="76"/>
    </location>
</feature>
<dbReference type="Pfam" id="PF07816">
    <property type="entry name" value="DUF1645"/>
    <property type="match status" value="1"/>
</dbReference>
<dbReference type="PANTHER" id="PTHR45631">
    <property type="entry name" value="OS07G0107800 PROTEIN-RELATED"/>
    <property type="match status" value="1"/>
</dbReference>
<organism evidence="12 13">
    <name type="scientific">Trapa natans</name>
    <name type="common">Water chestnut</name>
    <dbReference type="NCBI Taxonomy" id="22666"/>
    <lineage>
        <taxon>Eukaryota</taxon>
        <taxon>Viridiplantae</taxon>
        <taxon>Streptophyta</taxon>
        <taxon>Embryophyta</taxon>
        <taxon>Tracheophyta</taxon>
        <taxon>Spermatophyta</taxon>
        <taxon>Magnoliopsida</taxon>
        <taxon>eudicotyledons</taxon>
        <taxon>Gunneridae</taxon>
        <taxon>Pentapetalae</taxon>
        <taxon>rosids</taxon>
        <taxon>malvids</taxon>
        <taxon>Myrtales</taxon>
        <taxon>Lythraceae</taxon>
        <taxon>Trapa</taxon>
    </lineage>
</organism>
<dbReference type="InterPro" id="IPR012442">
    <property type="entry name" value="DUF1645_plant"/>
</dbReference>
<dbReference type="Proteomes" id="UP001346149">
    <property type="component" value="Unassembled WGS sequence"/>
</dbReference>
<feature type="compositionally biased region" description="Low complexity" evidence="9">
    <location>
        <begin position="737"/>
        <end position="746"/>
    </location>
</feature>
<evidence type="ECO:0000259" key="11">
    <source>
        <dbReference type="Pfam" id="PF12819"/>
    </source>
</evidence>